<evidence type="ECO:0000259" key="8">
    <source>
        <dbReference type="PROSITE" id="PS50943"/>
    </source>
</evidence>
<dbReference type="InterPro" id="IPR006197">
    <property type="entry name" value="Peptidase_S24_LexA"/>
</dbReference>
<feature type="domain" description="HTH cro/C1-type" evidence="8">
    <location>
        <begin position="22"/>
        <end position="62"/>
    </location>
</feature>
<dbReference type="PROSITE" id="PS50943">
    <property type="entry name" value="HTH_CROC1"/>
    <property type="match status" value="1"/>
</dbReference>
<dbReference type="EMBL" id="JANGCH010000007">
    <property type="protein sequence ID" value="MCQ5121878.1"/>
    <property type="molecule type" value="Genomic_DNA"/>
</dbReference>
<evidence type="ECO:0000256" key="5">
    <source>
        <dbReference type="ARBA" id="ARBA00023204"/>
    </source>
</evidence>
<dbReference type="Pfam" id="PF00717">
    <property type="entry name" value="Peptidase_S24"/>
    <property type="match status" value="1"/>
</dbReference>
<comment type="similarity">
    <text evidence="1 7">Belongs to the peptidase S24 family.</text>
</comment>
<dbReference type="Gene3D" id="1.10.260.40">
    <property type="entry name" value="lambda repressor-like DNA-binding domains"/>
    <property type="match status" value="1"/>
</dbReference>
<organism evidence="9 10">
    <name type="scientific">Massilicoli timonensis</name>
    <dbReference type="NCBI Taxonomy" id="2015901"/>
    <lineage>
        <taxon>Bacteria</taxon>
        <taxon>Bacillati</taxon>
        <taxon>Bacillota</taxon>
        <taxon>Erysipelotrichia</taxon>
        <taxon>Erysipelotrichales</taxon>
        <taxon>Erysipelotrichaceae</taxon>
        <taxon>Massilicoli</taxon>
    </lineage>
</organism>
<evidence type="ECO:0000313" key="9">
    <source>
        <dbReference type="EMBL" id="MCQ5121878.1"/>
    </source>
</evidence>
<dbReference type="CDD" id="cd00093">
    <property type="entry name" value="HTH_XRE"/>
    <property type="match status" value="1"/>
</dbReference>
<dbReference type="InterPro" id="IPR010982">
    <property type="entry name" value="Lambda_DNA-bd_dom_sf"/>
</dbReference>
<dbReference type="RefSeq" id="WP_102266176.1">
    <property type="nucleotide sequence ID" value="NZ_CALVCM010000035.1"/>
</dbReference>
<keyword evidence="3 7" id="KW-0378">Hydrolase</keyword>
<evidence type="ECO:0000256" key="6">
    <source>
        <dbReference type="ARBA" id="ARBA00023236"/>
    </source>
</evidence>
<evidence type="ECO:0000256" key="3">
    <source>
        <dbReference type="ARBA" id="ARBA00022801"/>
    </source>
</evidence>
<dbReference type="Gene3D" id="2.10.109.10">
    <property type="entry name" value="Umud Fragment, subunit A"/>
    <property type="match status" value="1"/>
</dbReference>
<dbReference type="PANTHER" id="PTHR33516">
    <property type="entry name" value="LEXA REPRESSOR"/>
    <property type="match status" value="1"/>
</dbReference>
<keyword evidence="6" id="KW-0742">SOS response</keyword>
<name>A0ABT1SKX9_9FIRM</name>
<comment type="caution">
    <text evidence="9">The sequence shown here is derived from an EMBL/GenBank/DDBJ whole genome shotgun (WGS) entry which is preliminary data.</text>
</comment>
<dbReference type="InterPro" id="IPR036286">
    <property type="entry name" value="LexA/Signal_pep-like_sf"/>
</dbReference>
<dbReference type="Proteomes" id="UP001524435">
    <property type="component" value="Unassembled WGS sequence"/>
</dbReference>
<evidence type="ECO:0000256" key="1">
    <source>
        <dbReference type="ARBA" id="ARBA00007484"/>
    </source>
</evidence>
<keyword evidence="5" id="KW-0234">DNA repair</keyword>
<evidence type="ECO:0000313" key="10">
    <source>
        <dbReference type="Proteomes" id="UP001524435"/>
    </source>
</evidence>
<keyword evidence="4 7" id="KW-0068">Autocatalytic cleavage</keyword>
<protein>
    <submittedName>
        <fullName evidence="9">Helix-turn-helix domain-containing protein</fullName>
    </submittedName>
</protein>
<dbReference type="PRINTS" id="PR00726">
    <property type="entry name" value="LEXASERPTASE"/>
</dbReference>
<dbReference type="InterPro" id="IPR015927">
    <property type="entry name" value="Peptidase_S24_S26A/B/C"/>
</dbReference>
<sequence>MLLKDLLAEFKRSTHCSNEMIAKFCGVSKSTVSRWCSGEIRRIQDDTIEKLSELMQMDILSLLKLHRAKPIVGVVKAGYDLYAQQNILGYEEVSAAEDALGDFFLQVQGDSMIYAHIYDGDMLYIKKCTHVESGTIAIVMIQEEATVKKVIWKDDFMILEAGNPLVENRYFTKKEIQELPVQIIGKVVFSKTYF</sequence>
<accession>A0ABT1SKX9</accession>
<dbReference type="Pfam" id="PF01381">
    <property type="entry name" value="HTH_3"/>
    <property type="match status" value="1"/>
</dbReference>
<dbReference type="InterPro" id="IPR039418">
    <property type="entry name" value="LexA-like"/>
</dbReference>
<evidence type="ECO:0000256" key="7">
    <source>
        <dbReference type="RuleBase" id="RU003991"/>
    </source>
</evidence>
<evidence type="ECO:0000256" key="4">
    <source>
        <dbReference type="ARBA" id="ARBA00022813"/>
    </source>
</evidence>
<dbReference type="CDD" id="cd06529">
    <property type="entry name" value="S24_LexA-like"/>
    <property type="match status" value="1"/>
</dbReference>
<dbReference type="InterPro" id="IPR050077">
    <property type="entry name" value="LexA_repressor"/>
</dbReference>
<dbReference type="PANTHER" id="PTHR33516:SF2">
    <property type="entry name" value="LEXA REPRESSOR-RELATED"/>
    <property type="match status" value="1"/>
</dbReference>
<reference evidence="9 10" key="1">
    <citation type="submission" date="2022-06" db="EMBL/GenBank/DDBJ databases">
        <title>Isolation of gut microbiota from human fecal samples.</title>
        <authorList>
            <person name="Pamer E.G."/>
            <person name="Barat B."/>
            <person name="Waligurski E."/>
            <person name="Medina S."/>
            <person name="Paddock L."/>
            <person name="Mostad J."/>
        </authorList>
    </citation>
    <scope>NUCLEOTIDE SEQUENCE [LARGE SCALE GENOMIC DNA]</scope>
    <source>
        <strain evidence="9 10">DFI.6.1</strain>
    </source>
</reference>
<evidence type="ECO:0000256" key="2">
    <source>
        <dbReference type="ARBA" id="ARBA00022763"/>
    </source>
</evidence>
<gene>
    <name evidence="9" type="ORF">NE663_06335</name>
</gene>
<keyword evidence="2" id="KW-0227">DNA damage</keyword>
<dbReference type="SUPFAM" id="SSF47413">
    <property type="entry name" value="lambda repressor-like DNA-binding domains"/>
    <property type="match status" value="1"/>
</dbReference>
<dbReference type="InterPro" id="IPR001387">
    <property type="entry name" value="Cro/C1-type_HTH"/>
</dbReference>
<proteinExistence type="inferred from homology"/>
<keyword evidence="10" id="KW-1185">Reference proteome</keyword>
<dbReference type="SUPFAM" id="SSF51306">
    <property type="entry name" value="LexA/Signal peptidase"/>
    <property type="match status" value="1"/>
</dbReference>